<dbReference type="Gene3D" id="3.40.50.300">
    <property type="entry name" value="P-loop containing nucleotide triphosphate hydrolases"/>
    <property type="match status" value="1"/>
</dbReference>
<reference evidence="23" key="1">
    <citation type="submission" date="2022-03" db="EMBL/GenBank/DDBJ databases">
        <authorList>
            <person name="Martin C."/>
        </authorList>
    </citation>
    <scope>NUCLEOTIDE SEQUENCE</scope>
</reference>
<dbReference type="CDD" id="cd02164">
    <property type="entry name" value="PPAT_CoAS"/>
    <property type="match status" value="1"/>
</dbReference>
<dbReference type="SUPFAM" id="SSF52540">
    <property type="entry name" value="P-loop containing nucleoside triphosphate hydrolases"/>
    <property type="match status" value="1"/>
</dbReference>
<evidence type="ECO:0000256" key="18">
    <source>
        <dbReference type="ARBA" id="ARBA00060696"/>
    </source>
</evidence>
<dbReference type="EC" id="2.7.7.3" evidence="4"/>
<evidence type="ECO:0000256" key="21">
    <source>
        <dbReference type="ARBA" id="ARBA00067394"/>
    </source>
</evidence>
<feature type="domain" description="Cytidyltransferase-like" evidence="22">
    <location>
        <begin position="207"/>
        <end position="351"/>
    </location>
</feature>
<dbReference type="Gene3D" id="3.40.50.620">
    <property type="entry name" value="HUPs"/>
    <property type="match status" value="1"/>
</dbReference>
<dbReference type="AlphaFoldDB" id="A0A8S4PEP1"/>
<dbReference type="Pfam" id="PF01121">
    <property type="entry name" value="CoaE"/>
    <property type="match status" value="1"/>
</dbReference>
<comment type="function">
    <text evidence="16">Bifunctional enzyme that catalyzes the fourth and fifth sequential steps of CoA biosynthetic pathway. The fourth reaction is catalyzed by the phosphopantetheine adenylyltransferase, coded by the coaD domain; the fifth reaction is catalyzed by the dephospho-CoA kinase, coded by the coaE domain. May act as a point of CoA biosynthesis regulation.</text>
</comment>
<evidence type="ECO:0000256" key="3">
    <source>
        <dbReference type="ARBA" id="ARBA00011245"/>
    </source>
</evidence>
<dbReference type="Pfam" id="PF01467">
    <property type="entry name" value="CTP_transf_like"/>
    <property type="match status" value="1"/>
</dbReference>
<keyword evidence="11" id="KW-0067">ATP-binding</keyword>
<keyword evidence="10" id="KW-0418">Kinase</keyword>
<dbReference type="InterPro" id="IPR027417">
    <property type="entry name" value="P-loop_NTPase"/>
</dbReference>
<dbReference type="InterPro" id="IPR014729">
    <property type="entry name" value="Rossmann-like_a/b/a_fold"/>
</dbReference>
<evidence type="ECO:0000256" key="5">
    <source>
        <dbReference type="ARBA" id="ARBA00022490"/>
    </source>
</evidence>
<evidence type="ECO:0000256" key="9">
    <source>
        <dbReference type="ARBA" id="ARBA00022741"/>
    </source>
</evidence>
<evidence type="ECO:0000256" key="1">
    <source>
        <dbReference type="ARBA" id="ARBA00004305"/>
    </source>
</evidence>
<comment type="pathway">
    <text evidence="18">Cofactor biosynthesis; coenzyme A biosynthesis; CoA from (R)-pantothenate: step 5/5.</text>
</comment>
<dbReference type="InterPro" id="IPR001977">
    <property type="entry name" value="Depp_CoAkinase"/>
</dbReference>
<evidence type="ECO:0000256" key="10">
    <source>
        <dbReference type="ARBA" id="ARBA00022777"/>
    </source>
</evidence>
<dbReference type="GO" id="GO:0004140">
    <property type="term" value="F:dephospho-CoA kinase activity"/>
    <property type="evidence" value="ECO:0007669"/>
    <property type="project" value="UniProtKB-EC"/>
</dbReference>
<comment type="catalytic activity">
    <reaction evidence="14">
        <text>(R)-4'-phosphopantetheine + ATP + H(+) = 3'-dephospho-CoA + diphosphate</text>
        <dbReference type="Rhea" id="RHEA:19801"/>
        <dbReference type="ChEBI" id="CHEBI:15378"/>
        <dbReference type="ChEBI" id="CHEBI:30616"/>
        <dbReference type="ChEBI" id="CHEBI:33019"/>
        <dbReference type="ChEBI" id="CHEBI:57328"/>
        <dbReference type="ChEBI" id="CHEBI:61723"/>
        <dbReference type="EC" id="2.7.7.3"/>
    </reaction>
    <physiologicalReaction direction="left-to-right" evidence="14">
        <dbReference type="Rhea" id="RHEA:19802"/>
    </physiologicalReaction>
</comment>
<evidence type="ECO:0000256" key="19">
    <source>
        <dbReference type="ARBA" id="ARBA00061673"/>
    </source>
</evidence>
<comment type="subunit">
    <text evidence="3">Monomer.</text>
</comment>
<dbReference type="EMBL" id="CAIIXF020000007">
    <property type="protein sequence ID" value="CAH1789636.1"/>
    <property type="molecule type" value="Genomic_DNA"/>
</dbReference>
<gene>
    <name evidence="23" type="ORF">OFUS_LOCUS14960</name>
</gene>
<evidence type="ECO:0000256" key="7">
    <source>
        <dbReference type="ARBA" id="ARBA00022679"/>
    </source>
</evidence>
<comment type="pathway">
    <text evidence="17">Cofactor biosynthesis; coenzyme A biosynthesis; CoA from (R)-pantothenate: step 4/5.</text>
</comment>
<keyword evidence="6" id="KW-0597">Phosphoprotein</keyword>
<evidence type="ECO:0000256" key="4">
    <source>
        <dbReference type="ARBA" id="ARBA00012392"/>
    </source>
</evidence>
<evidence type="ECO:0000256" key="20">
    <source>
        <dbReference type="ARBA" id="ARBA00066359"/>
    </source>
</evidence>
<dbReference type="GO" id="GO:0005759">
    <property type="term" value="C:mitochondrial matrix"/>
    <property type="evidence" value="ECO:0007669"/>
    <property type="project" value="UniProtKB-SubCell"/>
</dbReference>
<keyword evidence="13" id="KW-0511">Multifunctional enzyme</keyword>
<proteinExistence type="inferred from homology"/>
<evidence type="ECO:0000256" key="11">
    <source>
        <dbReference type="ARBA" id="ARBA00022840"/>
    </source>
</evidence>
<dbReference type="NCBIfam" id="TIGR00152">
    <property type="entry name" value="dephospho-CoA kinase"/>
    <property type="match status" value="1"/>
</dbReference>
<keyword evidence="12" id="KW-0496">Mitochondrion</keyword>
<dbReference type="FunFam" id="3.40.50.620:FF:000089">
    <property type="entry name" value="Bifunctional coenzyme A synthase"/>
    <property type="match status" value="1"/>
</dbReference>
<dbReference type="FunFam" id="3.40.50.300:FF:000899">
    <property type="entry name" value="Bifunctional coenzyme A synthase"/>
    <property type="match status" value="1"/>
</dbReference>
<evidence type="ECO:0000256" key="6">
    <source>
        <dbReference type="ARBA" id="ARBA00022553"/>
    </source>
</evidence>
<keyword evidence="8" id="KW-0548">Nucleotidyltransferase</keyword>
<evidence type="ECO:0000313" key="23">
    <source>
        <dbReference type="EMBL" id="CAH1789636.1"/>
    </source>
</evidence>
<comment type="caution">
    <text evidence="23">The sequence shown here is derived from an EMBL/GenBank/DDBJ whole genome shotgun (WGS) entry which is preliminary data.</text>
</comment>
<name>A0A8S4PEP1_OWEFU</name>
<evidence type="ECO:0000256" key="15">
    <source>
        <dbReference type="ARBA" id="ARBA00051912"/>
    </source>
</evidence>
<keyword evidence="5" id="KW-0963">Cytoplasm</keyword>
<dbReference type="GO" id="GO:0004595">
    <property type="term" value="F:pantetheine-phosphate adenylyltransferase activity"/>
    <property type="evidence" value="ECO:0007669"/>
    <property type="project" value="UniProtKB-EC"/>
</dbReference>
<keyword evidence="24" id="KW-1185">Reference proteome</keyword>
<evidence type="ECO:0000256" key="2">
    <source>
        <dbReference type="ARBA" id="ARBA00004496"/>
    </source>
</evidence>
<evidence type="ECO:0000256" key="16">
    <source>
        <dbReference type="ARBA" id="ARBA00059677"/>
    </source>
</evidence>
<dbReference type="GO" id="GO:0015937">
    <property type="term" value="P:coenzyme A biosynthetic process"/>
    <property type="evidence" value="ECO:0007669"/>
    <property type="project" value="InterPro"/>
</dbReference>
<dbReference type="PANTHER" id="PTHR10695">
    <property type="entry name" value="DEPHOSPHO-COA KINASE-RELATED"/>
    <property type="match status" value="1"/>
</dbReference>
<dbReference type="HAMAP" id="MF_00376">
    <property type="entry name" value="Dephospho_CoA_kinase"/>
    <property type="match status" value="1"/>
</dbReference>
<dbReference type="OrthoDB" id="330671at2759"/>
<dbReference type="PANTHER" id="PTHR10695:SF46">
    <property type="entry name" value="BIFUNCTIONAL COENZYME A SYNTHASE-RELATED"/>
    <property type="match status" value="1"/>
</dbReference>
<dbReference type="EC" id="2.7.1.24" evidence="20"/>
<dbReference type="SUPFAM" id="SSF52374">
    <property type="entry name" value="Nucleotidylyl transferase"/>
    <property type="match status" value="1"/>
</dbReference>
<evidence type="ECO:0000256" key="17">
    <source>
        <dbReference type="ARBA" id="ARBA00060565"/>
    </source>
</evidence>
<protein>
    <recommendedName>
        <fullName evidence="21">Bifunctional coenzyme A synthase</fullName>
        <ecNumber evidence="20">2.7.1.24</ecNumber>
        <ecNumber evidence="4">2.7.7.3</ecNumber>
    </recommendedName>
</protein>
<dbReference type="GO" id="GO:0005524">
    <property type="term" value="F:ATP binding"/>
    <property type="evidence" value="ECO:0007669"/>
    <property type="project" value="UniProtKB-KW"/>
</dbReference>
<comment type="catalytic activity">
    <reaction evidence="15">
        <text>3'-dephospho-CoA + ATP = ADP + CoA + H(+)</text>
        <dbReference type="Rhea" id="RHEA:18245"/>
        <dbReference type="ChEBI" id="CHEBI:15378"/>
        <dbReference type="ChEBI" id="CHEBI:30616"/>
        <dbReference type="ChEBI" id="CHEBI:57287"/>
        <dbReference type="ChEBI" id="CHEBI:57328"/>
        <dbReference type="ChEBI" id="CHEBI:456216"/>
        <dbReference type="EC" id="2.7.1.24"/>
    </reaction>
    <physiologicalReaction direction="left-to-right" evidence="15">
        <dbReference type="Rhea" id="RHEA:18246"/>
    </physiologicalReaction>
</comment>
<evidence type="ECO:0000256" key="13">
    <source>
        <dbReference type="ARBA" id="ARBA00023268"/>
    </source>
</evidence>
<organism evidence="23 24">
    <name type="scientific">Owenia fusiformis</name>
    <name type="common">Polychaete worm</name>
    <dbReference type="NCBI Taxonomy" id="6347"/>
    <lineage>
        <taxon>Eukaryota</taxon>
        <taxon>Metazoa</taxon>
        <taxon>Spiralia</taxon>
        <taxon>Lophotrochozoa</taxon>
        <taxon>Annelida</taxon>
        <taxon>Polychaeta</taxon>
        <taxon>Sedentaria</taxon>
        <taxon>Canalipalpata</taxon>
        <taxon>Sabellida</taxon>
        <taxon>Oweniida</taxon>
        <taxon>Oweniidae</taxon>
        <taxon>Owenia</taxon>
    </lineage>
</organism>
<evidence type="ECO:0000256" key="12">
    <source>
        <dbReference type="ARBA" id="ARBA00023128"/>
    </source>
</evidence>
<dbReference type="PROSITE" id="PS51219">
    <property type="entry name" value="DPCK"/>
    <property type="match status" value="1"/>
</dbReference>
<dbReference type="CDD" id="cd02022">
    <property type="entry name" value="DPCK"/>
    <property type="match status" value="1"/>
</dbReference>
<evidence type="ECO:0000256" key="14">
    <source>
        <dbReference type="ARBA" id="ARBA00051310"/>
    </source>
</evidence>
<keyword evidence="9" id="KW-0547">Nucleotide-binding</keyword>
<evidence type="ECO:0000259" key="22">
    <source>
        <dbReference type="Pfam" id="PF01467"/>
    </source>
</evidence>
<dbReference type="InterPro" id="IPR004821">
    <property type="entry name" value="Cyt_trans-like"/>
</dbReference>
<comment type="similarity">
    <text evidence="19">In the central section; belongs to the eukaryotic CoaD family.</text>
</comment>
<accession>A0A8S4PEP1</accession>
<keyword evidence="7" id="KW-0808">Transferase</keyword>
<evidence type="ECO:0000256" key="8">
    <source>
        <dbReference type="ARBA" id="ARBA00022695"/>
    </source>
</evidence>
<comment type="subcellular location">
    <subcellularLocation>
        <location evidence="2">Cytoplasm</location>
    </subcellularLocation>
    <subcellularLocation>
        <location evidence="1">Mitochondrion matrix</location>
    </subcellularLocation>
</comment>
<evidence type="ECO:0000313" key="24">
    <source>
        <dbReference type="Proteomes" id="UP000749559"/>
    </source>
</evidence>
<sequence length="569" mass="63651">MDFLFSLNEENRSTIRKQFKRRFIFSKGLDEIMFRTGLMILTAPLSLTQANVSNHLKYASKLIKDTLYVHLQPYPGNIPVKDPSCRMFKFQTQPPSKEIQKLIGTVYSQAAAICQNIDVRVLLGHIRNGEQPMEFKPHTLQTKSYDVVFTDISHSDKDSFKDVIKSGYDTLNDVNVETLEAVKATEGDTDATKETESDILPSYRHIVLGGTFDRIHYGHKMLLTDSCLLCQEEMTIGVTDGVMNAKKTLCELMLPTNVRIQQLTELLLDLKPGLELNIVPITDPFGPSIVVEDMNCIVVSQETLKGGDAVNKRRQEKGLSKLDVHVIDLLEDVHHGDDEEVKISSSSQRRRLLGTLLKPPKPYKSESGPYIIGLTGGIATGKSSIAQRLEKLGAAIVDCDKLGHSAYTKGTEAFDSVVKEFGDDVVGEDGEINRKALGPKVFADKSKLEKLNAIVWPAILKLAQAQIQQHHANGCHIVVLDAAVLLEAGWDSIVHEVWATILSQQEAVRRIVERNKLSEEQAIQRIQSQMVNEARVEQANVVLCSQWEYQVTQVQVEKAWALLKERLNM</sequence>
<dbReference type="Proteomes" id="UP000749559">
    <property type="component" value="Unassembled WGS sequence"/>
</dbReference>